<organism evidence="2">
    <name type="scientific">hydrothermal vent metagenome</name>
    <dbReference type="NCBI Taxonomy" id="652676"/>
    <lineage>
        <taxon>unclassified sequences</taxon>
        <taxon>metagenomes</taxon>
        <taxon>ecological metagenomes</taxon>
    </lineage>
</organism>
<proteinExistence type="predicted"/>
<dbReference type="CDD" id="cd00143">
    <property type="entry name" value="PP2Cc"/>
    <property type="match status" value="1"/>
</dbReference>
<dbReference type="SMART" id="SM00332">
    <property type="entry name" value="PP2Cc"/>
    <property type="match status" value="1"/>
</dbReference>
<feature type="domain" description="PPM-type phosphatase" evidence="1">
    <location>
        <begin position="10"/>
        <end position="242"/>
    </location>
</feature>
<dbReference type="Pfam" id="PF13672">
    <property type="entry name" value="PP2C_2"/>
    <property type="match status" value="1"/>
</dbReference>
<name>A0A3B1B3D4_9ZZZZ</name>
<protein>
    <submittedName>
        <fullName evidence="2">Protein serine/threonine phosphatase PrpC, regulation of stationary phase</fullName>
    </submittedName>
</protein>
<dbReference type="Gene3D" id="3.60.40.10">
    <property type="entry name" value="PPM-type phosphatase domain"/>
    <property type="match status" value="1"/>
</dbReference>
<reference evidence="2" key="1">
    <citation type="submission" date="2018-06" db="EMBL/GenBank/DDBJ databases">
        <authorList>
            <person name="Zhirakovskaya E."/>
        </authorList>
    </citation>
    <scope>NUCLEOTIDE SEQUENCE</scope>
</reference>
<dbReference type="EMBL" id="UOFX01000076">
    <property type="protein sequence ID" value="VAX10642.1"/>
    <property type="molecule type" value="Genomic_DNA"/>
</dbReference>
<dbReference type="SUPFAM" id="SSF81606">
    <property type="entry name" value="PP2C-like"/>
    <property type="match status" value="1"/>
</dbReference>
<dbReference type="SMART" id="SM00331">
    <property type="entry name" value="PP2C_SIG"/>
    <property type="match status" value="1"/>
</dbReference>
<dbReference type="AlphaFoldDB" id="A0A3B1B3D4"/>
<dbReference type="InterPro" id="IPR036457">
    <property type="entry name" value="PPM-type-like_dom_sf"/>
</dbReference>
<sequence>MSKNNPFLWKTQGETNVGKVRALNEDALIVRDDISLWVVADGMGGHAAGDVASTMIVDAIGKLEPPETLSKFVDTIEDALIKVNRDLLTYSREQHQSQTVGSTVVGMVGYGNLSLFFWVGDSRLYLLRGDEFTQLTRDHTYVEELVSQGLLLREEAAHHPEKNTITRGVGARMELCVDFDYCEVKEGDIYLLCSDGLEKEMVDNEVKNVLLESNIAGSVAKLIQITVERGARDNVTIIAIEAVNNPDYKVG</sequence>
<dbReference type="InterPro" id="IPR001932">
    <property type="entry name" value="PPM-type_phosphatase-like_dom"/>
</dbReference>
<evidence type="ECO:0000313" key="2">
    <source>
        <dbReference type="EMBL" id="VAX10642.1"/>
    </source>
</evidence>
<dbReference type="PROSITE" id="PS51746">
    <property type="entry name" value="PPM_2"/>
    <property type="match status" value="1"/>
</dbReference>
<gene>
    <name evidence="2" type="ORF">MNBD_GAMMA26-2389</name>
</gene>
<accession>A0A3B1B3D4</accession>
<evidence type="ECO:0000259" key="1">
    <source>
        <dbReference type="PROSITE" id="PS51746"/>
    </source>
</evidence>